<feature type="region of interest" description="Disordered" evidence="1">
    <location>
        <begin position="373"/>
        <end position="450"/>
    </location>
</feature>
<dbReference type="Proteomes" id="UP001160148">
    <property type="component" value="Unassembled WGS sequence"/>
</dbReference>
<comment type="caution">
    <text evidence="2">The sequence shown here is derived from an EMBL/GenBank/DDBJ whole genome shotgun (WGS) entry which is preliminary data.</text>
</comment>
<gene>
    <name evidence="2" type="ORF">MEUPH1_LOCUS19567</name>
</gene>
<evidence type="ECO:0008006" key="4">
    <source>
        <dbReference type="Google" id="ProtNLM"/>
    </source>
</evidence>
<dbReference type="Gene3D" id="3.90.20.10">
    <property type="match status" value="1"/>
</dbReference>
<evidence type="ECO:0000313" key="2">
    <source>
        <dbReference type="EMBL" id="CAI6364779.1"/>
    </source>
</evidence>
<sequence length="450" mass="51008">MSGAEEVDQSLTENPPLSLESLARLVSNMSDTFNSQLENISRKFSELDNRMDELCARIDDNDIDVRAKLTQVQSSVNTDLIAIHSDISQQQQRSQESQKSITITQRTLNDTVKALGDHISLVEGQSARLAALENKSQNSVPLIPPPTVSTNSQSIPQISFNSFLTSTTLASSCQTQTTASLNVSNLSAPMYNNPTIRHIDPLRNNTILSNISGITFDSTKLSPYDGKLVPLHPEEFLEQAEQYFLTQPPVHDQLKINYIKERFTGDARLWYNTLLPSPSVYQDFLLLFRNHFWSTNQQRAIRNELYRPYFHRDNSSLQKHAMDWINRARFLRPPIDQAEMVDQIISHFSFNISVALRGLRIVTTNELIQQLSHLQQAHSPQNTQNSQTASSHQNQNSQQNSFGHNNQNRYPPRQNNYSPRFNSYNRPQTDNTQNQSSPPSPDQATSPSGN</sequence>
<keyword evidence="3" id="KW-1185">Reference proteome</keyword>
<feature type="compositionally biased region" description="Polar residues" evidence="1">
    <location>
        <begin position="418"/>
        <end position="450"/>
    </location>
</feature>
<dbReference type="SUPFAM" id="SSF58064">
    <property type="entry name" value="Influenza hemagglutinin (stalk)"/>
    <property type="match status" value="1"/>
</dbReference>
<feature type="compositionally biased region" description="Low complexity" evidence="1">
    <location>
        <begin position="381"/>
        <end position="417"/>
    </location>
</feature>
<dbReference type="AlphaFoldDB" id="A0AAV0XAJ8"/>
<evidence type="ECO:0000313" key="3">
    <source>
        <dbReference type="Proteomes" id="UP001160148"/>
    </source>
</evidence>
<dbReference type="EMBL" id="CARXXK010000004">
    <property type="protein sequence ID" value="CAI6364779.1"/>
    <property type="molecule type" value="Genomic_DNA"/>
</dbReference>
<name>A0AAV0XAJ8_9HEMI</name>
<evidence type="ECO:0000256" key="1">
    <source>
        <dbReference type="SAM" id="MobiDB-lite"/>
    </source>
</evidence>
<proteinExistence type="predicted"/>
<organism evidence="2 3">
    <name type="scientific">Macrosiphum euphorbiae</name>
    <name type="common">potato aphid</name>
    <dbReference type="NCBI Taxonomy" id="13131"/>
    <lineage>
        <taxon>Eukaryota</taxon>
        <taxon>Metazoa</taxon>
        <taxon>Ecdysozoa</taxon>
        <taxon>Arthropoda</taxon>
        <taxon>Hexapoda</taxon>
        <taxon>Insecta</taxon>
        <taxon>Pterygota</taxon>
        <taxon>Neoptera</taxon>
        <taxon>Paraneoptera</taxon>
        <taxon>Hemiptera</taxon>
        <taxon>Sternorrhyncha</taxon>
        <taxon>Aphidomorpha</taxon>
        <taxon>Aphidoidea</taxon>
        <taxon>Aphididae</taxon>
        <taxon>Macrosiphini</taxon>
        <taxon>Macrosiphum</taxon>
    </lineage>
</organism>
<reference evidence="2 3" key="1">
    <citation type="submission" date="2023-01" db="EMBL/GenBank/DDBJ databases">
        <authorList>
            <person name="Whitehead M."/>
        </authorList>
    </citation>
    <scope>NUCLEOTIDE SEQUENCE [LARGE SCALE GENOMIC DNA]</scope>
</reference>
<accession>A0AAV0XAJ8</accession>
<protein>
    <recommendedName>
        <fullName evidence="4">Retrotransposon gag domain-containing protein</fullName>
    </recommendedName>
</protein>